<organism evidence="1 2">
    <name type="scientific">Bacillus licheniformis</name>
    <dbReference type="NCBI Taxonomy" id="1402"/>
    <lineage>
        <taxon>Bacteria</taxon>
        <taxon>Bacillati</taxon>
        <taxon>Bacillota</taxon>
        <taxon>Bacilli</taxon>
        <taxon>Bacillales</taxon>
        <taxon>Bacillaceae</taxon>
        <taxon>Bacillus</taxon>
    </lineage>
</organism>
<evidence type="ECO:0000313" key="2">
    <source>
        <dbReference type="Proteomes" id="UP000435910"/>
    </source>
</evidence>
<proteinExistence type="predicted"/>
<dbReference type="EMBL" id="NILC01000036">
    <property type="protein sequence ID" value="TWL20502.1"/>
    <property type="molecule type" value="Genomic_DNA"/>
</dbReference>
<protein>
    <submittedName>
        <fullName evidence="1">Uncharacterized protein</fullName>
    </submittedName>
</protein>
<reference evidence="1 2" key="1">
    <citation type="submission" date="2019-06" db="EMBL/GenBank/DDBJ databases">
        <title>Genome sequence analysis of &gt;100 Bacillus licheniformis strains suggests intrinsic resistance to this species.</title>
        <authorList>
            <person name="Wels M."/>
            <person name="Siezen R.J."/>
            <person name="Johansen E."/>
            <person name="Stuer-Lauridsen B."/>
            <person name="Bjerre K."/>
            <person name="Nielsen B.K.K."/>
        </authorList>
    </citation>
    <scope>NUCLEOTIDE SEQUENCE [LARGE SCALE GENOMIC DNA]</scope>
    <source>
        <strain evidence="1 2">BAC-16736</strain>
    </source>
</reference>
<comment type="caution">
    <text evidence="1">The sequence shown here is derived from an EMBL/GenBank/DDBJ whole genome shotgun (WGS) entry which is preliminary data.</text>
</comment>
<name>A0A8B5Y6C0_BACLI</name>
<accession>A0A8B5Y6C0</accession>
<dbReference type="Proteomes" id="UP000435910">
    <property type="component" value="Unassembled WGS sequence"/>
</dbReference>
<evidence type="ECO:0000313" key="1">
    <source>
        <dbReference type="EMBL" id="TWL20502.1"/>
    </source>
</evidence>
<sequence length="56" mass="5850">MHAPEAGRLALSMRSFLASTNACACAGCLAFGMRSFLQIANAPLAMIPRSLTAAEH</sequence>
<gene>
    <name evidence="1" type="ORF">CHCC16736_4703</name>
</gene>
<dbReference type="AlphaFoldDB" id="A0A8B5Y6C0"/>